<dbReference type="GO" id="GO:0019303">
    <property type="term" value="P:D-ribose catabolic process"/>
    <property type="evidence" value="ECO:0007669"/>
    <property type="project" value="UniProtKB-UniRule"/>
</dbReference>
<dbReference type="GO" id="GO:0005524">
    <property type="term" value="F:ATP binding"/>
    <property type="evidence" value="ECO:0007669"/>
    <property type="project" value="UniProtKB-UniRule"/>
</dbReference>
<feature type="active site" description="Proton acceptor" evidence="9">
    <location>
        <position position="248"/>
    </location>
</feature>
<dbReference type="AlphaFoldDB" id="A0A1M5LYD7"/>
<feature type="binding site" evidence="9">
    <location>
        <position position="283"/>
    </location>
    <ligand>
        <name>K(+)</name>
        <dbReference type="ChEBI" id="CHEBI:29103"/>
    </ligand>
</feature>
<comment type="similarity">
    <text evidence="9">Belongs to the carbohydrate kinase PfkB family. Ribokinase subfamily.</text>
</comment>
<dbReference type="InterPro" id="IPR011877">
    <property type="entry name" value="Ribokinase"/>
</dbReference>
<dbReference type="Pfam" id="PF00294">
    <property type="entry name" value="PfkB"/>
    <property type="match status" value="1"/>
</dbReference>
<feature type="binding site" evidence="9">
    <location>
        <position position="244"/>
    </location>
    <ligand>
        <name>K(+)</name>
        <dbReference type="ChEBI" id="CHEBI:29103"/>
    </ligand>
</feature>
<keyword evidence="7 9" id="KW-0630">Potassium</keyword>
<gene>
    <name evidence="9" type="primary">rbsK</name>
    <name evidence="12" type="ORF">SAMN05444351_2974</name>
</gene>
<dbReference type="UniPathway" id="UPA00916">
    <property type="reaction ID" value="UER00889"/>
</dbReference>
<evidence type="ECO:0000256" key="8">
    <source>
        <dbReference type="ARBA" id="ARBA00023277"/>
    </source>
</evidence>
<feature type="binding site" evidence="9">
    <location>
        <position position="180"/>
    </location>
    <ligand>
        <name>ATP</name>
        <dbReference type="ChEBI" id="CHEBI:30616"/>
    </ligand>
</feature>
<comment type="function">
    <text evidence="9">Catalyzes the phosphorylation of ribose at O-5 in a reaction requiring ATP and magnesium. The resulting D-ribose-5-phosphate can then be used either for sythesis of nucleotides, histidine, and tryptophan, or as a component of the pentose phosphate pathway.</text>
</comment>
<feature type="binding site" evidence="9">
    <location>
        <begin position="215"/>
        <end position="220"/>
    </location>
    <ligand>
        <name>ATP</name>
        <dbReference type="ChEBI" id="CHEBI:30616"/>
    </ligand>
</feature>
<feature type="compositionally biased region" description="Basic and acidic residues" evidence="10">
    <location>
        <begin position="361"/>
        <end position="370"/>
    </location>
</feature>
<accession>A0A1M5LYD7</accession>
<dbReference type="EMBL" id="FQVX01000003">
    <property type="protein sequence ID" value="SHG70124.1"/>
    <property type="molecule type" value="Genomic_DNA"/>
</dbReference>
<keyword evidence="8 9" id="KW-0119">Carbohydrate metabolism</keyword>
<feature type="binding site" evidence="9">
    <location>
        <position position="248"/>
    </location>
    <ligand>
        <name>substrate</name>
    </ligand>
</feature>
<evidence type="ECO:0000313" key="13">
    <source>
        <dbReference type="Proteomes" id="UP000184471"/>
    </source>
</evidence>
<feature type="binding site" evidence="9">
    <location>
        <position position="242"/>
    </location>
    <ligand>
        <name>K(+)</name>
        <dbReference type="ChEBI" id="CHEBI:29103"/>
    </ligand>
</feature>
<feature type="binding site" evidence="9">
    <location>
        <begin position="10"/>
        <end position="12"/>
    </location>
    <ligand>
        <name>substrate</name>
    </ligand>
</feature>
<keyword evidence="3 9" id="KW-0547">Nucleotide-binding</keyword>
<evidence type="ECO:0000256" key="6">
    <source>
        <dbReference type="ARBA" id="ARBA00022842"/>
    </source>
</evidence>
<dbReference type="PANTHER" id="PTHR10584">
    <property type="entry name" value="SUGAR KINASE"/>
    <property type="match status" value="1"/>
</dbReference>
<comment type="activity regulation">
    <text evidence="9">Activated by a monovalent cation that binds near, but not in, the active site. The most likely occupant of the site in vivo is potassium. Ion binding induces a conformational change that may alter substrate affinity.</text>
</comment>
<keyword evidence="2 9" id="KW-0479">Metal-binding</keyword>
<evidence type="ECO:0000256" key="10">
    <source>
        <dbReference type="SAM" id="MobiDB-lite"/>
    </source>
</evidence>
<dbReference type="GO" id="GO:0046872">
    <property type="term" value="F:metal ion binding"/>
    <property type="evidence" value="ECO:0007669"/>
    <property type="project" value="UniProtKB-KW"/>
</dbReference>
<comment type="catalytic activity">
    <reaction evidence="9">
        <text>D-ribose + ATP = D-ribose 5-phosphate + ADP + H(+)</text>
        <dbReference type="Rhea" id="RHEA:13697"/>
        <dbReference type="ChEBI" id="CHEBI:15378"/>
        <dbReference type="ChEBI" id="CHEBI:30616"/>
        <dbReference type="ChEBI" id="CHEBI:47013"/>
        <dbReference type="ChEBI" id="CHEBI:78346"/>
        <dbReference type="ChEBI" id="CHEBI:456216"/>
        <dbReference type="EC" id="2.7.1.15"/>
    </reaction>
</comment>
<comment type="pathway">
    <text evidence="9">Carbohydrate metabolism; D-ribose degradation; D-ribose 5-phosphate from beta-D-ribopyranose: step 2/2.</text>
</comment>
<comment type="subunit">
    <text evidence="9">Homodimer.</text>
</comment>
<comment type="cofactor">
    <cofactor evidence="9">
        <name>Mg(2+)</name>
        <dbReference type="ChEBI" id="CHEBI:18420"/>
    </cofactor>
    <text evidence="9">Requires a divalent cation, most likely magnesium in vivo, as an electrophilic catalyst to aid phosphoryl group transfer. It is the chelate of the metal and the nucleotide that is the actual substrate.</text>
</comment>
<dbReference type="HAMAP" id="MF_01987">
    <property type="entry name" value="Ribokinase"/>
    <property type="match status" value="1"/>
</dbReference>
<evidence type="ECO:0000256" key="3">
    <source>
        <dbReference type="ARBA" id="ARBA00022741"/>
    </source>
</evidence>
<feature type="binding site" evidence="9">
    <location>
        <position position="278"/>
    </location>
    <ligand>
        <name>K(+)</name>
        <dbReference type="ChEBI" id="CHEBI:29103"/>
    </ligand>
</feature>
<keyword evidence="5 9" id="KW-0067">ATP-binding</keyword>
<evidence type="ECO:0000256" key="7">
    <source>
        <dbReference type="ARBA" id="ARBA00022958"/>
    </source>
</evidence>
<organism evidence="12 13">
    <name type="scientific">Geodermatophilus nigrescens</name>
    <dbReference type="NCBI Taxonomy" id="1070870"/>
    <lineage>
        <taxon>Bacteria</taxon>
        <taxon>Bacillati</taxon>
        <taxon>Actinomycetota</taxon>
        <taxon>Actinomycetes</taxon>
        <taxon>Geodermatophilales</taxon>
        <taxon>Geodermatophilaceae</taxon>
        <taxon>Geodermatophilus</taxon>
    </lineage>
</organism>
<dbReference type="InterPro" id="IPR002139">
    <property type="entry name" value="Ribo/fructo_kinase"/>
</dbReference>
<feature type="binding site" evidence="9">
    <location>
        <position position="281"/>
    </location>
    <ligand>
        <name>K(+)</name>
        <dbReference type="ChEBI" id="CHEBI:29103"/>
    </ligand>
</feature>
<dbReference type="EC" id="2.7.1.15" evidence="9"/>
<feature type="region of interest" description="Disordered" evidence="10">
    <location>
        <begin position="305"/>
        <end position="387"/>
    </location>
</feature>
<feature type="domain" description="Carbohydrate kinase PfkB" evidence="11">
    <location>
        <begin position="2"/>
        <end position="290"/>
    </location>
</feature>
<evidence type="ECO:0000256" key="9">
    <source>
        <dbReference type="HAMAP-Rule" id="MF_01987"/>
    </source>
</evidence>
<keyword evidence="9" id="KW-0963">Cytoplasm</keyword>
<dbReference type="Proteomes" id="UP000184471">
    <property type="component" value="Unassembled WGS sequence"/>
</dbReference>
<sequence>MSVTVVGSLNEDVLVAVERLPGRGETVVGRDAALAPGGKGANQAAAAGRLSGTGVAMVGRVGEDPAGGRQVAALREAGVDTAGVLATPGTPTGSATIPVEDGSGENLIVVVPGANAALAPADVDVPAVRGADVVLLQLEVPLEAVRAAADAASGTVVLTPAPPRPLPEELLRRVDVLVPNEHELVQLAGAGPAGRTPAELAELARGLGVAATVVTLGARGALVVPAGGPALLQAPPPVRAVDTTGAGDCFTGALGAALARGDDLPGAVREAVAAAALSTTGPGARGGLPDAAAVRALLSRVPGAQEVGASEVDGGSAAGRAGQGPLDHQDGPEEDAVTEPERPPRSPERAEGDPAGEQPDDDGRTPRAEDPAEGQPMGDGPADTPGS</sequence>
<dbReference type="Gene3D" id="3.40.1190.20">
    <property type="match status" value="1"/>
</dbReference>
<keyword evidence="13" id="KW-1185">Reference proteome</keyword>
<keyword evidence="6 9" id="KW-0460">Magnesium</keyword>
<keyword evidence="4 9" id="KW-0418">Kinase</keyword>
<dbReference type="STRING" id="1070870.SAMN05444351_2974"/>
<proteinExistence type="inferred from homology"/>
<name>A0A1M5LYD7_9ACTN</name>
<feature type="binding site" evidence="9">
    <location>
        <begin position="247"/>
        <end position="248"/>
    </location>
    <ligand>
        <name>ATP</name>
        <dbReference type="ChEBI" id="CHEBI:30616"/>
    </ligand>
</feature>
<evidence type="ECO:0000256" key="4">
    <source>
        <dbReference type="ARBA" id="ARBA00022777"/>
    </source>
</evidence>
<dbReference type="PRINTS" id="PR00990">
    <property type="entry name" value="RIBOKINASE"/>
</dbReference>
<dbReference type="CDD" id="cd01174">
    <property type="entry name" value="ribokinase"/>
    <property type="match status" value="1"/>
</dbReference>
<dbReference type="PANTHER" id="PTHR10584:SF166">
    <property type="entry name" value="RIBOKINASE"/>
    <property type="match status" value="1"/>
</dbReference>
<feature type="compositionally biased region" description="Basic and acidic residues" evidence="10">
    <location>
        <begin position="339"/>
        <end position="352"/>
    </location>
</feature>
<dbReference type="InterPro" id="IPR011611">
    <property type="entry name" value="PfkB_dom"/>
</dbReference>
<dbReference type="RefSeq" id="WP_083628705.1">
    <property type="nucleotide sequence ID" value="NZ_FQVX01000003.1"/>
</dbReference>
<dbReference type="SUPFAM" id="SSF53613">
    <property type="entry name" value="Ribokinase-like"/>
    <property type="match status" value="1"/>
</dbReference>
<feature type="binding site" evidence="9">
    <location>
        <position position="139"/>
    </location>
    <ligand>
        <name>substrate</name>
    </ligand>
</feature>
<feature type="binding site" evidence="9">
    <location>
        <begin position="38"/>
        <end position="42"/>
    </location>
    <ligand>
        <name>substrate</name>
    </ligand>
</feature>
<evidence type="ECO:0000259" key="11">
    <source>
        <dbReference type="Pfam" id="PF00294"/>
    </source>
</evidence>
<evidence type="ECO:0000256" key="5">
    <source>
        <dbReference type="ARBA" id="ARBA00022840"/>
    </source>
</evidence>
<comment type="caution">
    <text evidence="9">Lacks conserved residue(s) required for the propagation of feature annotation.</text>
</comment>
<dbReference type="GO" id="GO:0004747">
    <property type="term" value="F:ribokinase activity"/>
    <property type="evidence" value="ECO:0007669"/>
    <property type="project" value="UniProtKB-UniRule"/>
</dbReference>
<keyword evidence="1 9" id="KW-0808">Transferase</keyword>
<dbReference type="GO" id="GO:0005829">
    <property type="term" value="C:cytosol"/>
    <property type="evidence" value="ECO:0007669"/>
    <property type="project" value="TreeGrafter"/>
</dbReference>
<comment type="subcellular location">
    <subcellularLocation>
        <location evidence="9">Cytoplasm</location>
    </subcellularLocation>
</comment>
<evidence type="ECO:0000256" key="2">
    <source>
        <dbReference type="ARBA" id="ARBA00022723"/>
    </source>
</evidence>
<evidence type="ECO:0000256" key="1">
    <source>
        <dbReference type="ARBA" id="ARBA00022679"/>
    </source>
</evidence>
<protein>
    <recommendedName>
        <fullName evidence="9">Ribokinase</fullName>
        <shortName evidence="9">RK</shortName>
        <ecNumber evidence="9">2.7.1.15</ecNumber>
    </recommendedName>
</protein>
<evidence type="ECO:0000313" key="12">
    <source>
        <dbReference type="EMBL" id="SHG70124.1"/>
    </source>
</evidence>
<reference evidence="12 13" key="1">
    <citation type="submission" date="2016-11" db="EMBL/GenBank/DDBJ databases">
        <authorList>
            <person name="Jaros S."/>
            <person name="Januszkiewicz K."/>
            <person name="Wedrychowicz H."/>
        </authorList>
    </citation>
    <scope>NUCLEOTIDE SEQUENCE [LARGE SCALE GENOMIC DNA]</scope>
    <source>
        <strain evidence="12 13">DSM 45408</strain>
    </source>
</reference>
<dbReference type="InterPro" id="IPR029056">
    <property type="entry name" value="Ribokinase-like"/>
</dbReference>